<dbReference type="SUPFAM" id="SSF51735">
    <property type="entry name" value="NAD(P)-binding Rossmann-fold domains"/>
    <property type="match status" value="1"/>
</dbReference>
<dbReference type="InterPro" id="IPR001303">
    <property type="entry name" value="Aldolase_II/adducin_N"/>
</dbReference>
<organism evidence="4 5">
    <name type="scientific">Pendulispora albinea</name>
    <dbReference type="NCBI Taxonomy" id="2741071"/>
    <lineage>
        <taxon>Bacteria</taxon>
        <taxon>Pseudomonadati</taxon>
        <taxon>Myxococcota</taxon>
        <taxon>Myxococcia</taxon>
        <taxon>Myxococcales</taxon>
        <taxon>Sorangiineae</taxon>
        <taxon>Pendulisporaceae</taxon>
        <taxon>Pendulispora</taxon>
    </lineage>
</organism>
<protein>
    <submittedName>
        <fullName evidence="4">Bifunctional aldolase/short-chain dehydrogenase</fullName>
    </submittedName>
</protein>
<comment type="similarity">
    <text evidence="1">Belongs to the short-chain dehydrogenases/reductases (SDR) family.</text>
</comment>
<accession>A0ABZ2LVG0</accession>
<gene>
    <name evidence="4" type="ORF">LZC94_37935</name>
</gene>
<dbReference type="Gene3D" id="3.40.225.10">
    <property type="entry name" value="Class II aldolase/adducin N-terminal domain"/>
    <property type="match status" value="1"/>
</dbReference>
<keyword evidence="2" id="KW-0560">Oxidoreductase</keyword>
<evidence type="ECO:0000256" key="2">
    <source>
        <dbReference type="ARBA" id="ARBA00023002"/>
    </source>
</evidence>
<feature type="domain" description="Class II aldolase/adducin N-terminal" evidence="3">
    <location>
        <begin position="7"/>
        <end position="210"/>
    </location>
</feature>
<name>A0ABZ2LVG0_9BACT</name>
<dbReference type="PANTHER" id="PTHR43669">
    <property type="entry name" value="5-KETO-D-GLUCONATE 5-REDUCTASE"/>
    <property type="match status" value="1"/>
</dbReference>
<dbReference type="SUPFAM" id="SSF53639">
    <property type="entry name" value="AraD/HMP-PK domain-like"/>
    <property type="match status" value="1"/>
</dbReference>
<proteinExistence type="inferred from homology"/>
<dbReference type="PANTHER" id="PTHR43669:SF3">
    <property type="entry name" value="ALCOHOL DEHYDROGENASE, PUTATIVE (AFU_ORTHOLOGUE AFUA_3G03445)-RELATED"/>
    <property type="match status" value="1"/>
</dbReference>
<dbReference type="InterPro" id="IPR036409">
    <property type="entry name" value="Aldolase_II/adducin_N_sf"/>
</dbReference>
<dbReference type="InterPro" id="IPR020904">
    <property type="entry name" value="Sc_DH/Rdtase_CS"/>
</dbReference>
<dbReference type="PRINTS" id="PR00081">
    <property type="entry name" value="GDHRDH"/>
</dbReference>
<dbReference type="RefSeq" id="WP_394823217.1">
    <property type="nucleotide sequence ID" value="NZ_CP089984.1"/>
</dbReference>
<dbReference type="Pfam" id="PF13561">
    <property type="entry name" value="adh_short_C2"/>
    <property type="match status" value="1"/>
</dbReference>
<dbReference type="InterPro" id="IPR036291">
    <property type="entry name" value="NAD(P)-bd_dom_sf"/>
</dbReference>
<evidence type="ECO:0000313" key="4">
    <source>
        <dbReference type="EMBL" id="WXB13604.1"/>
    </source>
</evidence>
<dbReference type="InterPro" id="IPR002347">
    <property type="entry name" value="SDR_fam"/>
</dbReference>
<dbReference type="Proteomes" id="UP001370348">
    <property type="component" value="Chromosome"/>
</dbReference>
<evidence type="ECO:0000259" key="3">
    <source>
        <dbReference type="SMART" id="SM01007"/>
    </source>
</evidence>
<keyword evidence="5" id="KW-1185">Reference proteome</keyword>
<dbReference type="EMBL" id="CP089984">
    <property type="protein sequence ID" value="WXB13604.1"/>
    <property type="molecule type" value="Genomic_DNA"/>
</dbReference>
<dbReference type="PROSITE" id="PS00061">
    <property type="entry name" value="ADH_SHORT"/>
    <property type="match status" value="1"/>
</dbReference>
<dbReference type="Gene3D" id="3.40.50.720">
    <property type="entry name" value="NAD(P)-binding Rossmann-like Domain"/>
    <property type="match status" value="1"/>
</dbReference>
<reference evidence="4 5" key="1">
    <citation type="submission" date="2021-12" db="EMBL/GenBank/DDBJ databases">
        <title>Discovery of the Pendulisporaceae a myxobacterial family with distinct sporulation behavior and unique specialized metabolism.</title>
        <authorList>
            <person name="Garcia R."/>
            <person name="Popoff A."/>
            <person name="Bader C.D."/>
            <person name="Loehr J."/>
            <person name="Walesch S."/>
            <person name="Walt C."/>
            <person name="Boldt J."/>
            <person name="Bunk B."/>
            <person name="Haeckl F.J.F.P.J."/>
            <person name="Gunesch A.P."/>
            <person name="Birkelbach J."/>
            <person name="Nuebel U."/>
            <person name="Pietschmann T."/>
            <person name="Bach T."/>
            <person name="Mueller R."/>
        </authorList>
    </citation>
    <scope>NUCLEOTIDE SEQUENCE [LARGE SCALE GENOMIC DNA]</scope>
    <source>
        <strain evidence="4 5">MSr11954</strain>
    </source>
</reference>
<dbReference type="NCBIfam" id="NF006192">
    <property type="entry name" value="PRK08324.1-6"/>
    <property type="match status" value="1"/>
</dbReference>
<dbReference type="SMART" id="SM01007">
    <property type="entry name" value="Aldolase_II"/>
    <property type="match status" value="1"/>
</dbReference>
<evidence type="ECO:0000313" key="5">
    <source>
        <dbReference type="Proteomes" id="UP001370348"/>
    </source>
</evidence>
<evidence type="ECO:0000256" key="1">
    <source>
        <dbReference type="ARBA" id="ARBA00006484"/>
    </source>
</evidence>
<dbReference type="Pfam" id="PF00596">
    <property type="entry name" value="Aldolase_II"/>
    <property type="match status" value="1"/>
</dbReference>
<sequence>MSEIVAARTFTARLLGQETALVLHGGGNTSAKGVEKDVFGESLEVLYIKGSGSDLGSIEPAGHPAVQLARLRRLRALPGLTDEQMVNELRLALLDARAPNPSVETLLHAWLPARFVDHTHADAVLAIADQPDAERICSHVYGRGLVWVPYVMPGFELAKRCSDAFDALAKKGETPSVIVLEKHGIFTFGETAKESYEAMIAAVTRAERYLTDSRRTTIATISTARRVTSADAARPKIIPKLRGTLARLAKEPVESGPVLALRASEQVLAFLDRPDAEELVATGCATPDHVIRTKPTALYLAKPNYDDLDALGARLEHEIVQYAHNYDGYFRSMCAAKEVQRTKLDPWPRVILLPGIGICTVGRTRKDADVSADIYEHTVQVMTDAADIGRYEPVSRSDLFDMEYWSLEQAKLGGPKARSALSGKIALVTGAASGIGQATALRFLELGAHVALLDRDEELLGQVHASLAARFGKKTVFAAPCDVTQWASVSAATNAVVEFFGGIDVVVSNAGTAPEGRLDTGKGDAALRSSLEVNLLAHNHVARAAADVMLAQGTGGALLFNASKAAFNPGAGFGPYAVAKSALVGLMRQYAVDLGKYGVRSNAVNADRVRTRLFAGGLAESRAATRGISVDEYFRSNLLAREVEGRDVADSFAYLAGALATTGCIVTVDGGNSAAFPR</sequence>